<keyword evidence="7" id="KW-1133">Transmembrane helix</keyword>
<dbReference type="InterPro" id="IPR011990">
    <property type="entry name" value="TPR-like_helical_dom_sf"/>
</dbReference>
<evidence type="ECO:0000256" key="5">
    <source>
        <dbReference type="PROSITE-ProRule" id="PRU00708"/>
    </source>
</evidence>
<feature type="compositionally biased region" description="Basic and acidic residues" evidence="6">
    <location>
        <begin position="416"/>
        <end position="436"/>
    </location>
</feature>
<evidence type="ECO:0000256" key="4">
    <source>
        <dbReference type="ARBA" id="ARBA00022777"/>
    </source>
</evidence>
<protein>
    <recommendedName>
        <fullName evidence="8">Alpha-type protein kinase domain-containing protein</fullName>
    </recommendedName>
</protein>
<evidence type="ECO:0000256" key="3">
    <source>
        <dbReference type="ARBA" id="ARBA00022737"/>
    </source>
</evidence>
<dbReference type="EMBL" id="CAMXCT020006656">
    <property type="protein sequence ID" value="CAL1171167.1"/>
    <property type="molecule type" value="Genomic_DNA"/>
</dbReference>
<dbReference type="PANTHER" id="PTHR47447">
    <property type="entry name" value="OS03G0856100 PROTEIN"/>
    <property type="match status" value="1"/>
</dbReference>
<dbReference type="EMBL" id="CAMXCT010006656">
    <property type="protein sequence ID" value="CAI4017792.1"/>
    <property type="molecule type" value="Genomic_DNA"/>
</dbReference>
<dbReference type="Gene3D" id="1.25.40.10">
    <property type="entry name" value="Tetratricopeptide repeat domain"/>
    <property type="match status" value="2"/>
</dbReference>
<reference evidence="9" key="1">
    <citation type="submission" date="2022-10" db="EMBL/GenBank/DDBJ databases">
        <authorList>
            <person name="Chen Y."/>
            <person name="Dougan E. K."/>
            <person name="Chan C."/>
            <person name="Rhodes N."/>
            <person name="Thang M."/>
        </authorList>
    </citation>
    <scope>NUCLEOTIDE SEQUENCE</scope>
</reference>
<dbReference type="GO" id="GO:0005524">
    <property type="term" value="F:ATP binding"/>
    <property type="evidence" value="ECO:0007669"/>
    <property type="project" value="InterPro"/>
</dbReference>
<dbReference type="SUPFAM" id="SSF56112">
    <property type="entry name" value="Protein kinase-like (PK-like)"/>
    <property type="match status" value="1"/>
</dbReference>
<evidence type="ECO:0000313" key="10">
    <source>
        <dbReference type="EMBL" id="CAL4805104.1"/>
    </source>
</evidence>
<evidence type="ECO:0000256" key="7">
    <source>
        <dbReference type="SAM" id="Phobius"/>
    </source>
</evidence>
<reference evidence="10 11" key="2">
    <citation type="submission" date="2024-05" db="EMBL/GenBank/DDBJ databases">
        <authorList>
            <person name="Chen Y."/>
            <person name="Shah S."/>
            <person name="Dougan E. K."/>
            <person name="Thang M."/>
            <person name="Chan C."/>
        </authorList>
    </citation>
    <scope>NUCLEOTIDE SEQUENCE [LARGE SCALE GENOMIC DNA]</scope>
</reference>
<dbReference type="Pfam" id="PF13041">
    <property type="entry name" value="PPR_2"/>
    <property type="match status" value="1"/>
</dbReference>
<feature type="region of interest" description="Disordered" evidence="6">
    <location>
        <begin position="416"/>
        <end position="446"/>
    </location>
</feature>
<keyword evidence="11" id="KW-1185">Reference proteome</keyword>
<dbReference type="InterPro" id="IPR002885">
    <property type="entry name" value="PPR_rpt"/>
</dbReference>
<feature type="repeat" description="PPR" evidence="5">
    <location>
        <begin position="208"/>
        <end position="242"/>
    </location>
</feature>
<dbReference type="PROSITE" id="PS51375">
    <property type="entry name" value="PPR"/>
    <property type="match status" value="4"/>
</dbReference>
<feature type="domain" description="Alpha-type protein kinase" evidence="8">
    <location>
        <begin position="1"/>
        <end position="209"/>
    </location>
</feature>
<dbReference type="CDD" id="cd04515">
    <property type="entry name" value="Alpha_kinase"/>
    <property type="match status" value="1"/>
</dbReference>
<comment type="caution">
    <text evidence="9">The sequence shown here is derived from an EMBL/GenBank/DDBJ whole genome shotgun (WGS) entry which is preliminary data.</text>
</comment>
<dbReference type="SMART" id="SM00811">
    <property type="entry name" value="Alpha_kinase"/>
    <property type="match status" value="1"/>
</dbReference>
<organism evidence="9">
    <name type="scientific">Cladocopium goreaui</name>
    <dbReference type="NCBI Taxonomy" id="2562237"/>
    <lineage>
        <taxon>Eukaryota</taxon>
        <taxon>Sar</taxon>
        <taxon>Alveolata</taxon>
        <taxon>Dinophyceae</taxon>
        <taxon>Suessiales</taxon>
        <taxon>Symbiodiniaceae</taxon>
        <taxon>Cladocopium</taxon>
    </lineage>
</organism>
<accession>A0A9P1GMW9</accession>
<dbReference type="Pfam" id="PF13812">
    <property type="entry name" value="PPR_3"/>
    <property type="match status" value="1"/>
</dbReference>
<keyword evidence="4" id="KW-0418">Kinase</keyword>
<keyword evidence="2" id="KW-0808">Transferase</keyword>
<dbReference type="OrthoDB" id="425658at2759"/>
<keyword evidence="3" id="KW-0677">Repeat</keyword>
<dbReference type="PANTHER" id="PTHR47447:SF17">
    <property type="entry name" value="OS12G0638900 PROTEIN"/>
    <property type="match status" value="1"/>
</dbReference>
<evidence type="ECO:0000313" key="9">
    <source>
        <dbReference type="EMBL" id="CAI4017792.1"/>
    </source>
</evidence>
<evidence type="ECO:0000256" key="1">
    <source>
        <dbReference type="ARBA" id="ARBA00022527"/>
    </source>
</evidence>
<dbReference type="Proteomes" id="UP001152797">
    <property type="component" value="Unassembled WGS sequence"/>
</dbReference>
<dbReference type="NCBIfam" id="TIGR00756">
    <property type="entry name" value="PPR"/>
    <property type="match status" value="4"/>
</dbReference>
<dbReference type="InterPro" id="IPR011009">
    <property type="entry name" value="Kinase-like_dom_sf"/>
</dbReference>
<dbReference type="Pfam" id="PF02816">
    <property type="entry name" value="Alpha_kinase"/>
    <property type="match status" value="1"/>
</dbReference>
<dbReference type="GO" id="GO:0004674">
    <property type="term" value="F:protein serine/threonine kinase activity"/>
    <property type="evidence" value="ECO:0007669"/>
    <property type="project" value="UniProtKB-KW"/>
</dbReference>
<proteinExistence type="predicted"/>
<dbReference type="InterPro" id="IPR004166">
    <property type="entry name" value="a-kinase_dom"/>
</dbReference>
<evidence type="ECO:0000259" key="8">
    <source>
        <dbReference type="PROSITE" id="PS51158"/>
    </source>
</evidence>
<keyword evidence="1" id="KW-0723">Serine/threonine-protein kinase</keyword>
<feature type="repeat" description="PPR" evidence="5">
    <location>
        <begin position="243"/>
        <end position="277"/>
    </location>
</feature>
<dbReference type="PROSITE" id="PS51158">
    <property type="entry name" value="ALPHA_KINASE"/>
    <property type="match status" value="1"/>
</dbReference>
<feature type="repeat" description="PPR" evidence="5">
    <location>
        <begin position="278"/>
        <end position="312"/>
    </location>
</feature>
<evidence type="ECO:0000256" key="2">
    <source>
        <dbReference type="ARBA" id="ARBA00022679"/>
    </source>
</evidence>
<keyword evidence="7" id="KW-0812">Transmembrane</keyword>
<sequence length="485" mass="54012">MAKVKGTGDFYGFNPGEKLVLKFIKTKKYNSGVRITEKDVAAQKLAQQYAKAFNEKHRPVRGKEPLDLFFRIGTLISSSKDQLDGTVRKILEDELMMVEIPIYGEFKKFNSNTGWSSGEGNLPGAFSRWTWVESNGKHLICDLQGHRGLPGGIKTTDGSSNYYAFSDPAVLSKVSGSYGPADLGEEGQKTWFSHHVCNDFCKSLGLEGKVSYNSVINACAQTGYVERAEMWLGRMLEAGVQANEVSYNSVINACAQKGRVSRAEMWLEKMLAAGVKTDAFSYNSVINACAQRRDIERAETWLEKMLSEGIQADEVSYSSVIKACVQKGELDLAGYWLERMAAAGLQANEVTYNTVAGACLAAGDKDRLERWRKLMRLEENTVLKDPPLLKPSRPSSCTTKSLDDVDQDILSDALPKRVEETRRRRPATESRKKEDGGAAVRKHRPTQVSVDRSNTWMWARLLIMLVVLQLILAVWSDYAVQSAKS</sequence>
<dbReference type="AlphaFoldDB" id="A0A9P1GMW9"/>
<dbReference type="Pfam" id="PF01535">
    <property type="entry name" value="PPR"/>
    <property type="match status" value="1"/>
</dbReference>
<gene>
    <name evidence="9" type="ORF">C1SCF055_LOCUS42412</name>
</gene>
<evidence type="ECO:0000313" key="11">
    <source>
        <dbReference type="Proteomes" id="UP001152797"/>
    </source>
</evidence>
<dbReference type="Gene3D" id="3.20.200.10">
    <property type="entry name" value="MHCK/EF2 kinase"/>
    <property type="match status" value="1"/>
</dbReference>
<keyword evidence="7" id="KW-0472">Membrane</keyword>
<name>A0A9P1GMW9_9DINO</name>
<feature type="repeat" description="PPR" evidence="5">
    <location>
        <begin position="313"/>
        <end position="347"/>
    </location>
</feature>
<dbReference type="EMBL" id="CAMXCT030006656">
    <property type="protein sequence ID" value="CAL4805104.1"/>
    <property type="molecule type" value="Genomic_DNA"/>
</dbReference>
<feature type="transmembrane region" description="Helical" evidence="7">
    <location>
        <begin position="456"/>
        <end position="475"/>
    </location>
</feature>
<evidence type="ECO:0000256" key="6">
    <source>
        <dbReference type="SAM" id="MobiDB-lite"/>
    </source>
</evidence>